<protein>
    <submittedName>
        <fullName evidence="4">ATPase</fullName>
    </submittedName>
</protein>
<proteinExistence type="predicted"/>
<dbReference type="SMART" id="SM00421">
    <property type="entry name" value="HTH_LUXR"/>
    <property type="match status" value="1"/>
</dbReference>
<keyword evidence="2" id="KW-0067">ATP-binding</keyword>
<evidence type="ECO:0000259" key="3">
    <source>
        <dbReference type="PROSITE" id="PS50043"/>
    </source>
</evidence>
<dbReference type="PROSITE" id="PS00622">
    <property type="entry name" value="HTH_LUXR_1"/>
    <property type="match status" value="1"/>
</dbReference>
<evidence type="ECO:0000313" key="5">
    <source>
        <dbReference type="Proteomes" id="UP000077701"/>
    </source>
</evidence>
<dbReference type="InterPro" id="IPR027417">
    <property type="entry name" value="P-loop_NTPase"/>
</dbReference>
<evidence type="ECO:0000313" key="4">
    <source>
        <dbReference type="EMBL" id="GAT71280.1"/>
    </source>
</evidence>
<dbReference type="GO" id="GO:0004016">
    <property type="term" value="F:adenylate cyclase activity"/>
    <property type="evidence" value="ECO:0007669"/>
    <property type="project" value="TreeGrafter"/>
</dbReference>
<accession>A0A171DQD7</accession>
<dbReference type="GO" id="GO:0005524">
    <property type="term" value="F:ATP binding"/>
    <property type="evidence" value="ECO:0007669"/>
    <property type="project" value="UniProtKB-KW"/>
</dbReference>
<dbReference type="PANTHER" id="PTHR16305:SF35">
    <property type="entry name" value="TRANSCRIPTIONAL ACTIVATOR DOMAIN"/>
    <property type="match status" value="1"/>
</dbReference>
<sequence length="931" mass="101091">MALIERDEALASLEELLAGAATGRGRVALVSGTVATGKSELLHRFAEQAIELGVLAITATGSRLERDLPLGVLGQLIQDAPLTVQERERAMALLAEGADGMNGMPSGDPQAETLGQADAQIIHALCMVLLELSERCPLLIVVDDVHHADRASLLCLAYLSRRVRFARIVVVFSHSDHGRSAETFFQTELLRQPHCRRVALTLLSRAGVTAFVTRELGQETAERFSEDWYAFSGGNPLLITALVEDHRDSVRSSGGAPDGPAVGDRYGKAVLSCLHRGGPRMVRVARGLAVLGELDVLDRLLGGGRGDVAQGLRSLTTAGLISLGRFRHEAARAAVLAEVDTRERMDLHRRAAELAYEGGAPASAVADHLLQADRVDRPWVVPVLEDAARSALREGRVESAVAYLRLASHECTDEQDRVRITTMLVRAEWRINPGAPAAHLAELTDAMQRGSLRGGDAVVLARALLWHGRFDDARDVFEHLNESGAAADPETVTELLIARPWLRSTHPVFLSHMRPVTAEQGHAAIVSVAAIRRLDTALALSEVLAKGPQDKVVDTVERILRGCRLDEMSMDTVESALLALTYGERPDKAAPWCDLFSVEASSRHAPSRQARLAAIRAEMAIRQGDMPSAEQHARTALEIIPPSSWGVAAGGPLGSLVVAAAAMGRYEVAHAQLDRPVLDAMFQTRYGLTYLHARGRYSLATDHPALALRDFRLCGELMEEWGIDVPGLIPWRVEAAEACLRMGREEEARRLVEEQLRRCGPATPRAQGMAMRLLAATGELRHRPMLLHQAGDLLQSAGDRYELSRVLVDLAEAYHALGEFRRAEMIVSRARTVAQECRAEPLVKGLSRSDGGGGGEDSPALEQGEPAVVLSDAERRVAVLAASGYTNREIAGKLYLTVSTVEQHLTRTYRKLNITRRADLPSSFELGGSRV</sequence>
<dbReference type="AlphaFoldDB" id="A0A171DQD7"/>
<dbReference type="InterPro" id="IPR036388">
    <property type="entry name" value="WH-like_DNA-bd_sf"/>
</dbReference>
<evidence type="ECO:0000256" key="2">
    <source>
        <dbReference type="ARBA" id="ARBA00022840"/>
    </source>
</evidence>
<name>A0A171DQD7_9ACTN</name>
<dbReference type="InterPro" id="IPR000792">
    <property type="entry name" value="Tscrpt_reg_LuxR_C"/>
</dbReference>
<dbReference type="Gene3D" id="1.10.10.10">
    <property type="entry name" value="Winged helix-like DNA-binding domain superfamily/Winged helix DNA-binding domain"/>
    <property type="match status" value="1"/>
</dbReference>
<dbReference type="OrthoDB" id="3178131at2"/>
<dbReference type="PROSITE" id="PS50043">
    <property type="entry name" value="HTH_LUXR_2"/>
    <property type="match status" value="1"/>
</dbReference>
<reference evidence="4 5" key="1">
    <citation type="journal article" date="2016" name="Genome Announc.">
        <title>Draft Genome Sequence of Planomonospora sphaerica JCM9374, a Rare Actinomycete.</title>
        <authorList>
            <person name="Dohra H."/>
            <person name="Suzuki T."/>
            <person name="Inoue Y."/>
            <person name="Kodani S."/>
        </authorList>
    </citation>
    <scope>NUCLEOTIDE SEQUENCE [LARGE SCALE GENOMIC DNA]</scope>
    <source>
        <strain evidence="4 5">JCM 9374</strain>
    </source>
</reference>
<dbReference type="EMBL" id="BDCX01000025">
    <property type="protein sequence ID" value="GAT71280.1"/>
    <property type="molecule type" value="Genomic_DNA"/>
</dbReference>
<keyword evidence="5" id="KW-1185">Reference proteome</keyword>
<dbReference type="GO" id="GO:0005737">
    <property type="term" value="C:cytoplasm"/>
    <property type="evidence" value="ECO:0007669"/>
    <property type="project" value="TreeGrafter"/>
</dbReference>
<organism evidence="4 5">
    <name type="scientific">Planomonospora sphaerica</name>
    <dbReference type="NCBI Taxonomy" id="161355"/>
    <lineage>
        <taxon>Bacteria</taxon>
        <taxon>Bacillati</taxon>
        <taxon>Actinomycetota</taxon>
        <taxon>Actinomycetes</taxon>
        <taxon>Streptosporangiales</taxon>
        <taxon>Streptosporangiaceae</taxon>
        <taxon>Planomonospora</taxon>
    </lineage>
</organism>
<dbReference type="STRING" id="161355.PS9374_06971"/>
<dbReference type="PRINTS" id="PR00038">
    <property type="entry name" value="HTHLUXR"/>
</dbReference>
<gene>
    <name evidence="4" type="ORF">PS9374_06971</name>
</gene>
<dbReference type="Pfam" id="PF00196">
    <property type="entry name" value="GerE"/>
    <property type="match status" value="1"/>
</dbReference>
<feature type="domain" description="HTH luxR-type" evidence="3">
    <location>
        <begin position="863"/>
        <end position="928"/>
    </location>
</feature>
<dbReference type="InterPro" id="IPR011990">
    <property type="entry name" value="TPR-like_helical_dom_sf"/>
</dbReference>
<dbReference type="Proteomes" id="UP000077701">
    <property type="component" value="Unassembled WGS sequence"/>
</dbReference>
<dbReference type="RefSeq" id="WP_068904277.1">
    <property type="nucleotide sequence ID" value="NZ_BDCX01000025.1"/>
</dbReference>
<dbReference type="Gene3D" id="1.25.40.10">
    <property type="entry name" value="Tetratricopeptide repeat domain"/>
    <property type="match status" value="1"/>
</dbReference>
<dbReference type="PANTHER" id="PTHR16305">
    <property type="entry name" value="TESTICULAR SOLUBLE ADENYLYL CYCLASE"/>
    <property type="match status" value="1"/>
</dbReference>
<dbReference type="Pfam" id="PF13191">
    <property type="entry name" value="AAA_16"/>
    <property type="match status" value="1"/>
</dbReference>
<dbReference type="InterPro" id="IPR016032">
    <property type="entry name" value="Sig_transdc_resp-reg_C-effctor"/>
</dbReference>
<evidence type="ECO:0000256" key="1">
    <source>
        <dbReference type="ARBA" id="ARBA00022741"/>
    </source>
</evidence>
<dbReference type="SUPFAM" id="SSF52540">
    <property type="entry name" value="P-loop containing nucleoside triphosphate hydrolases"/>
    <property type="match status" value="1"/>
</dbReference>
<dbReference type="GO" id="GO:0006355">
    <property type="term" value="P:regulation of DNA-templated transcription"/>
    <property type="evidence" value="ECO:0007669"/>
    <property type="project" value="InterPro"/>
</dbReference>
<comment type="caution">
    <text evidence="4">The sequence shown here is derived from an EMBL/GenBank/DDBJ whole genome shotgun (WGS) entry which is preliminary data.</text>
</comment>
<dbReference type="GO" id="GO:0003677">
    <property type="term" value="F:DNA binding"/>
    <property type="evidence" value="ECO:0007669"/>
    <property type="project" value="InterPro"/>
</dbReference>
<dbReference type="CDD" id="cd06170">
    <property type="entry name" value="LuxR_C_like"/>
    <property type="match status" value="1"/>
</dbReference>
<keyword evidence="1" id="KW-0547">Nucleotide-binding</keyword>
<reference evidence="5" key="2">
    <citation type="submission" date="2016-04" db="EMBL/GenBank/DDBJ databases">
        <title>Planomonospora sphaerica JCM9374 whole genome shotgun sequence.</title>
        <authorList>
            <person name="Suzuki T."/>
            <person name="Dohra H."/>
            <person name="Kodani S."/>
        </authorList>
    </citation>
    <scope>NUCLEOTIDE SEQUENCE [LARGE SCALE GENOMIC DNA]</scope>
    <source>
        <strain evidence="5">JCM 9374</strain>
    </source>
</reference>
<dbReference type="InterPro" id="IPR041664">
    <property type="entry name" value="AAA_16"/>
</dbReference>
<dbReference type="SUPFAM" id="SSF46894">
    <property type="entry name" value="C-terminal effector domain of the bipartite response regulators"/>
    <property type="match status" value="1"/>
</dbReference>